<gene>
    <name evidence="1" type="ORF">ATR01nite_10630</name>
</gene>
<protein>
    <submittedName>
        <fullName evidence="1">Uncharacterized protein</fullName>
    </submittedName>
</protein>
<comment type="caution">
    <text evidence="1">The sequence shown here is derived from an EMBL/GenBank/DDBJ whole genome shotgun (WGS) entry which is preliminary data.</text>
</comment>
<sequence>MVASDFQGDFPGQYEEDFLTLMADGRVAKAGWLMYNHAAQDISLEGNGEALVSDRRMRRWVQRPFMTFFACILFQPEVGKEIVGVDAESLADREQGGQGRYGDTAFHLRDEAYGKTCCTGDVFQGQATLLADGTQPLPQWGKAVRLR</sequence>
<accession>A0A511FMT1</accession>
<reference evidence="1 2" key="1">
    <citation type="submission" date="2019-07" db="EMBL/GenBank/DDBJ databases">
        <title>Whole genome shotgun sequence of Acetobacter tropicalis NBRC 16470.</title>
        <authorList>
            <person name="Hosoyama A."/>
            <person name="Uohara A."/>
            <person name="Ohji S."/>
            <person name="Ichikawa N."/>
        </authorList>
    </citation>
    <scope>NUCLEOTIDE SEQUENCE [LARGE SCALE GENOMIC DNA]</scope>
    <source>
        <strain evidence="1 2">NBRC 16470</strain>
    </source>
</reference>
<proteinExistence type="predicted"/>
<dbReference type="AlphaFoldDB" id="A0A511FMT1"/>
<organism evidence="1 2">
    <name type="scientific">Acetobacter tropicalis</name>
    <dbReference type="NCBI Taxonomy" id="104102"/>
    <lineage>
        <taxon>Bacteria</taxon>
        <taxon>Pseudomonadati</taxon>
        <taxon>Pseudomonadota</taxon>
        <taxon>Alphaproteobacteria</taxon>
        <taxon>Acetobacterales</taxon>
        <taxon>Acetobacteraceae</taxon>
        <taxon>Acetobacter</taxon>
    </lineage>
</organism>
<evidence type="ECO:0000313" key="2">
    <source>
        <dbReference type="Proteomes" id="UP000321800"/>
    </source>
</evidence>
<evidence type="ECO:0000313" key="1">
    <source>
        <dbReference type="EMBL" id="GEL49988.1"/>
    </source>
</evidence>
<name>A0A511FMT1_9PROT</name>
<dbReference type="Proteomes" id="UP000321800">
    <property type="component" value="Unassembled WGS sequence"/>
</dbReference>
<dbReference type="EMBL" id="BJVR01000006">
    <property type="protein sequence ID" value="GEL49988.1"/>
    <property type="molecule type" value="Genomic_DNA"/>
</dbReference>